<dbReference type="Proteomes" id="UP000540568">
    <property type="component" value="Unassembled WGS sequence"/>
</dbReference>
<dbReference type="SMART" id="SM00354">
    <property type="entry name" value="HTH_LACI"/>
    <property type="match status" value="1"/>
</dbReference>
<dbReference type="SUPFAM" id="SSF47413">
    <property type="entry name" value="lambda repressor-like DNA-binding domains"/>
    <property type="match status" value="1"/>
</dbReference>
<dbReference type="InterPro" id="IPR010982">
    <property type="entry name" value="Lambda_DNA-bd_dom_sf"/>
</dbReference>
<dbReference type="RefSeq" id="WP_182620759.1">
    <property type="nucleotide sequence ID" value="NZ_BAAATF010000001.1"/>
</dbReference>
<dbReference type="Pfam" id="PF00356">
    <property type="entry name" value="LacI"/>
    <property type="match status" value="1"/>
</dbReference>
<name>A0A7W3JF64_9MICO</name>
<evidence type="ECO:0000313" key="6">
    <source>
        <dbReference type="Proteomes" id="UP000540568"/>
    </source>
</evidence>
<dbReference type="GO" id="GO:0003700">
    <property type="term" value="F:DNA-binding transcription factor activity"/>
    <property type="evidence" value="ECO:0007669"/>
    <property type="project" value="TreeGrafter"/>
</dbReference>
<feature type="domain" description="HTH lacI-type" evidence="4">
    <location>
        <begin position="6"/>
        <end position="60"/>
    </location>
</feature>
<keyword evidence="3" id="KW-0804">Transcription</keyword>
<dbReference type="InterPro" id="IPR000843">
    <property type="entry name" value="HTH_LacI"/>
</dbReference>
<dbReference type="SUPFAM" id="SSF53822">
    <property type="entry name" value="Periplasmic binding protein-like I"/>
    <property type="match status" value="1"/>
</dbReference>
<dbReference type="GO" id="GO:0000976">
    <property type="term" value="F:transcription cis-regulatory region binding"/>
    <property type="evidence" value="ECO:0007669"/>
    <property type="project" value="TreeGrafter"/>
</dbReference>
<keyword evidence="1" id="KW-0805">Transcription regulation</keyword>
<dbReference type="Gene3D" id="1.10.260.40">
    <property type="entry name" value="lambda repressor-like DNA-binding domains"/>
    <property type="match status" value="1"/>
</dbReference>
<proteinExistence type="predicted"/>
<dbReference type="CDD" id="cd01392">
    <property type="entry name" value="HTH_LacI"/>
    <property type="match status" value="1"/>
</dbReference>
<dbReference type="InterPro" id="IPR046335">
    <property type="entry name" value="LacI/GalR-like_sensor"/>
</dbReference>
<evidence type="ECO:0000313" key="5">
    <source>
        <dbReference type="EMBL" id="MBA8811673.1"/>
    </source>
</evidence>
<protein>
    <submittedName>
        <fullName evidence="5">DNA-binding LacI/PurR family transcriptional regulator</fullName>
    </submittedName>
</protein>
<keyword evidence="2 5" id="KW-0238">DNA-binding</keyword>
<comment type="caution">
    <text evidence="5">The sequence shown here is derived from an EMBL/GenBank/DDBJ whole genome shotgun (WGS) entry which is preliminary data.</text>
</comment>
<sequence>MSARQPTSHDVARAAGVSQSTVSYALSGKGTIAPRTREHVLAVAASMGYRPNLAARSMRTQRSGRLAVVTGVTVDNRLRMLTGAAEVAAEAGYALDTHSVDGTAEARTERVVDLARSGQVEGVLTFLPVVPDALTLDDDAAPVVAETALDEQLRTTGELADAGLLGTVISALAAAGHRRFLHVAGPEHFASARSRRDVYLAEVERLGVESLGVVGSAWSPESGRAAMLALPDDAVPLAVIAANDYVALGVLRGAAERGWSVPGDLVVTGWDDADFSAFTSPSLTTIPVDFVEAGRRAMRRLVAAVRGEEPPRPTAPLQRVVWRESTGNLPRTAG</sequence>
<gene>
    <name evidence="5" type="ORF">FHX71_005680</name>
</gene>
<dbReference type="EMBL" id="JACGWV010000003">
    <property type="protein sequence ID" value="MBA8811673.1"/>
    <property type="molecule type" value="Genomic_DNA"/>
</dbReference>
<dbReference type="PANTHER" id="PTHR30146">
    <property type="entry name" value="LACI-RELATED TRANSCRIPTIONAL REPRESSOR"/>
    <property type="match status" value="1"/>
</dbReference>
<dbReference type="Pfam" id="PF13377">
    <property type="entry name" value="Peripla_BP_3"/>
    <property type="match status" value="1"/>
</dbReference>
<organism evidence="5 6">
    <name type="scientific">Promicromonospora sukumoe</name>
    <dbReference type="NCBI Taxonomy" id="88382"/>
    <lineage>
        <taxon>Bacteria</taxon>
        <taxon>Bacillati</taxon>
        <taxon>Actinomycetota</taxon>
        <taxon>Actinomycetes</taxon>
        <taxon>Micrococcales</taxon>
        <taxon>Promicromonosporaceae</taxon>
        <taxon>Promicromonospora</taxon>
    </lineage>
</organism>
<dbReference type="InterPro" id="IPR028082">
    <property type="entry name" value="Peripla_BP_I"/>
</dbReference>
<dbReference type="PANTHER" id="PTHR30146:SF155">
    <property type="entry name" value="ALANINE RACEMASE"/>
    <property type="match status" value="1"/>
</dbReference>
<keyword evidence="6" id="KW-1185">Reference proteome</keyword>
<accession>A0A7W3JF64</accession>
<evidence type="ECO:0000256" key="1">
    <source>
        <dbReference type="ARBA" id="ARBA00023015"/>
    </source>
</evidence>
<dbReference type="AlphaFoldDB" id="A0A7W3JF64"/>
<dbReference type="Gene3D" id="3.40.50.2300">
    <property type="match status" value="2"/>
</dbReference>
<reference evidence="5 6" key="1">
    <citation type="submission" date="2020-07" db="EMBL/GenBank/DDBJ databases">
        <title>Sequencing the genomes of 1000 actinobacteria strains.</title>
        <authorList>
            <person name="Klenk H.-P."/>
        </authorList>
    </citation>
    <scope>NUCLEOTIDE SEQUENCE [LARGE SCALE GENOMIC DNA]</scope>
    <source>
        <strain evidence="5 6">DSM 44121</strain>
    </source>
</reference>
<evidence type="ECO:0000259" key="4">
    <source>
        <dbReference type="PROSITE" id="PS50932"/>
    </source>
</evidence>
<evidence type="ECO:0000256" key="2">
    <source>
        <dbReference type="ARBA" id="ARBA00023125"/>
    </source>
</evidence>
<dbReference type="PROSITE" id="PS50932">
    <property type="entry name" value="HTH_LACI_2"/>
    <property type="match status" value="1"/>
</dbReference>
<evidence type="ECO:0000256" key="3">
    <source>
        <dbReference type="ARBA" id="ARBA00023163"/>
    </source>
</evidence>